<evidence type="ECO:0000313" key="3">
    <source>
        <dbReference type="Proteomes" id="UP000020681"/>
    </source>
</evidence>
<keyword evidence="3" id="KW-1185">Reference proteome</keyword>
<evidence type="ECO:0000259" key="1">
    <source>
        <dbReference type="Pfam" id="PF08659"/>
    </source>
</evidence>
<name>A0ABP3AW05_MYCUL</name>
<accession>A0ABP3AW05</accession>
<proteinExistence type="predicted"/>
<protein>
    <submittedName>
        <fullName evidence="2">Short chain dehydrogenase family protein</fullName>
    </submittedName>
</protein>
<feature type="domain" description="Ketoreductase (KR)" evidence="1">
    <location>
        <begin position="4"/>
        <end position="77"/>
    </location>
</feature>
<dbReference type="SUPFAM" id="SSF51735">
    <property type="entry name" value="NAD(P)-binding Rossmann-fold domains"/>
    <property type="match status" value="1"/>
</dbReference>
<gene>
    <name evidence="2" type="ORF">I551_8452</name>
</gene>
<reference evidence="2 3" key="1">
    <citation type="submission" date="2014-01" db="EMBL/GenBank/DDBJ databases">
        <authorList>
            <person name="Dobos K."/>
            <person name="Lenaerts A."/>
            <person name="Ordway D."/>
            <person name="DeGroote M.A."/>
            <person name="Parker T."/>
            <person name="Sizemore C."/>
            <person name="Tallon L.J."/>
            <person name="Sadzewicz L.K."/>
            <person name="Sengamalay N."/>
            <person name="Fraser C.M."/>
            <person name="Hine E."/>
            <person name="Shefchek K.A."/>
            <person name="Das S.P."/>
            <person name="Tettelin H."/>
        </authorList>
    </citation>
    <scope>NUCLEOTIDE SEQUENCE [LARGE SCALE GENOMIC DNA]</scope>
    <source>
        <strain evidence="2 3">Harvey</strain>
    </source>
</reference>
<organism evidence="2 3">
    <name type="scientific">Mycobacterium ulcerans str. Harvey</name>
    <dbReference type="NCBI Taxonomy" id="1299332"/>
    <lineage>
        <taxon>Bacteria</taxon>
        <taxon>Bacillati</taxon>
        <taxon>Actinomycetota</taxon>
        <taxon>Actinomycetes</taxon>
        <taxon>Mycobacteriales</taxon>
        <taxon>Mycobacteriaceae</taxon>
        <taxon>Mycobacterium</taxon>
        <taxon>Mycobacterium ulcerans group</taxon>
    </lineage>
</organism>
<dbReference type="InterPro" id="IPR013968">
    <property type="entry name" value="PKS_KR"/>
</dbReference>
<sequence length="78" mass="8130">MAADGATELVDDLRTAGASVTVHACDVTDRTSVEAAIAGKSLDAVFHLAGRHQPTLLTELEDESFSDELAPKVHGAQV</sequence>
<dbReference type="InterPro" id="IPR036291">
    <property type="entry name" value="NAD(P)-bd_dom_sf"/>
</dbReference>
<dbReference type="Pfam" id="PF08659">
    <property type="entry name" value="KR"/>
    <property type="match status" value="1"/>
</dbReference>
<comment type="caution">
    <text evidence="2">The sequence shown here is derived from an EMBL/GenBank/DDBJ whole genome shotgun (WGS) entry which is preliminary data.</text>
</comment>
<evidence type="ECO:0000313" key="2">
    <source>
        <dbReference type="EMBL" id="EUA94289.1"/>
    </source>
</evidence>
<dbReference type="EMBL" id="JAOL01000002">
    <property type="protein sequence ID" value="EUA94289.1"/>
    <property type="molecule type" value="Genomic_DNA"/>
</dbReference>
<dbReference type="Gene3D" id="3.40.50.720">
    <property type="entry name" value="NAD(P)-binding Rossmann-like Domain"/>
    <property type="match status" value="1"/>
</dbReference>
<dbReference type="Proteomes" id="UP000020681">
    <property type="component" value="Unassembled WGS sequence"/>
</dbReference>